<keyword evidence="2" id="KW-1185">Reference proteome</keyword>
<proteinExistence type="predicted"/>
<protein>
    <submittedName>
        <fullName evidence="1">Uncharacterized protein</fullName>
    </submittedName>
</protein>
<gene>
    <name evidence="1" type="ORF">CINCED_3A001336</name>
</gene>
<accession>A0A5E4N3U5</accession>
<dbReference type="OrthoDB" id="10641076at2759"/>
<dbReference type="Proteomes" id="UP000325440">
    <property type="component" value="Unassembled WGS sequence"/>
</dbReference>
<dbReference type="AlphaFoldDB" id="A0A5E4N3U5"/>
<name>A0A5E4N3U5_9HEMI</name>
<evidence type="ECO:0000313" key="1">
    <source>
        <dbReference type="EMBL" id="VVC36967.1"/>
    </source>
</evidence>
<sequence length="140" mass="15581">MNNSHTLKKRNRVAEKERNKKKLLLKSAQNCTNISLFNSAGQTKKLTADSHGKYEENNLKLQMLSNTTLNDQAADNYTVKSNVCLTDTDLPTNSYTVLEESIGKGMMELLQSDMNEVNIDTSKCIGNATNRAANMQGVYT</sequence>
<reference evidence="1 2" key="1">
    <citation type="submission" date="2019-08" db="EMBL/GenBank/DDBJ databases">
        <authorList>
            <person name="Alioto T."/>
            <person name="Alioto T."/>
            <person name="Gomez Garrido J."/>
        </authorList>
    </citation>
    <scope>NUCLEOTIDE SEQUENCE [LARGE SCALE GENOMIC DNA]</scope>
</reference>
<organism evidence="1 2">
    <name type="scientific">Cinara cedri</name>
    <dbReference type="NCBI Taxonomy" id="506608"/>
    <lineage>
        <taxon>Eukaryota</taxon>
        <taxon>Metazoa</taxon>
        <taxon>Ecdysozoa</taxon>
        <taxon>Arthropoda</taxon>
        <taxon>Hexapoda</taxon>
        <taxon>Insecta</taxon>
        <taxon>Pterygota</taxon>
        <taxon>Neoptera</taxon>
        <taxon>Paraneoptera</taxon>
        <taxon>Hemiptera</taxon>
        <taxon>Sternorrhyncha</taxon>
        <taxon>Aphidomorpha</taxon>
        <taxon>Aphidoidea</taxon>
        <taxon>Aphididae</taxon>
        <taxon>Lachninae</taxon>
        <taxon>Cinara</taxon>
    </lineage>
</organism>
<dbReference type="EMBL" id="CABPRJ010001440">
    <property type="protein sequence ID" value="VVC36967.1"/>
    <property type="molecule type" value="Genomic_DNA"/>
</dbReference>
<evidence type="ECO:0000313" key="2">
    <source>
        <dbReference type="Proteomes" id="UP000325440"/>
    </source>
</evidence>